<protein>
    <recommendedName>
        <fullName evidence="4">Sortilin (Neurotensin receptor 3)</fullName>
    </recommendedName>
</protein>
<keyword evidence="1" id="KW-0812">Transmembrane</keyword>
<dbReference type="GeneID" id="91004178"/>
<comment type="caution">
    <text evidence="2">The sequence shown here is derived from an EMBL/GenBank/DDBJ whole genome shotgun (WGS) entry which is preliminary data.</text>
</comment>
<dbReference type="AlphaFoldDB" id="A0A2T5UAN9"/>
<dbReference type="GO" id="GO:0010411">
    <property type="term" value="P:xyloglucan metabolic process"/>
    <property type="evidence" value="ECO:0007669"/>
    <property type="project" value="TreeGrafter"/>
</dbReference>
<dbReference type="InterPro" id="IPR015943">
    <property type="entry name" value="WD40/YVTN_repeat-like_dom_sf"/>
</dbReference>
<reference evidence="2 3" key="1">
    <citation type="submission" date="2018-04" db="EMBL/GenBank/DDBJ databases">
        <title>Genomic Encyclopedia of Type Strains, Phase III (KMG-III): the genomes of soil and plant-associated and newly described type strains.</title>
        <authorList>
            <person name="Whitman W."/>
        </authorList>
    </citation>
    <scope>NUCLEOTIDE SEQUENCE [LARGE SCALE GENOMIC DNA]</scope>
    <source>
        <strain evidence="2 3">MA-olki</strain>
    </source>
</reference>
<dbReference type="PANTHER" id="PTHR43739:SF5">
    <property type="entry name" value="EXO-ALPHA-SIALIDASE"/>
    <property type="match status" value="1"/>
</dbReference>
<sequence>MEPHVRRTVRYEDFVQPRRRRWPWILGVVTLLALAAGIAAFWFGGDHPAHAAPPALSQAGGPVASEAYQWKHVAIGGGGMISGLSSDASGKTFVARTDVYGAYIWDASANRWSQLVTAASMPDSIRTQNGAAAGAYEIVVAPSRAQRLYMALQGRVYRSDDTGRHWVQPNAGNPFPMVWDANSEFRLHGPFMAVDPTNPDIVLLGTPATGLWRSTDGGARWTHVGSVPVSKDRKPDAGAQTPGTMLWFERPAGGKPTGRLFALASGTGMFVSSDAGATFRPLPAVGVQPLTLQRGIFDRRGTFFGVDDLTKSIWSYRDGRWRDLTADLGLTVREYAAVAANPHADQVIVVDRGGQGYASTDGGATWNSVSHSAKAGEGDPPWLRVANAPFFTTADMMFDPVVPNRVWVAAGMGVFHADVPPGTGALDWVSQTRGIEELVANDVIQPSGGSPIFAGWDFGIHVKDDLNAYSTTFGPGERALMTVPQLDWTPAKPGFVVSNASDARMGCCSEDGNAVMAGTSTDGGRKWAKFPTLPTPPGTKDDDPWRMSFGTIAVSSGDPQNIIWAPAFNRQPYYTKDGGRSWTPVRLPGASGDTPGSFQAQWMQRKTLTADKAIPGTFYLYHSGGGANAGLQGLWRTTDGGVGWDKVFDGELAPSSELAAKLRSVPGHPGNLFFTSAFEHTSDTGLRRSIDGGKTWQVVPGVTRVDDIAFGKAAKGKTYPTLFLSGRVAGEYGIWRSVDNAASWQQLTDFPVGTLDQVSVVGADPDVFGRVYLGYVGSSWIWGEPAPCKPAAYRPLADRQCSSVR</sequence>
<evidence type="ECO:0000313" key="3">
    <source>
        <dbReference type="Proteomes" id="UP000244013"/>
    </source>
</evidence>
<dbReference type="RefSeq" id="WP_107951803.1">
    <property type="nucleotide sequence ID" value="NZ_QAYE01000001.1"/>
</dbReference>
<organism evidence="2 3">
    <name type="scientific">Sphingomonas faeni</name>
    <dbReference type="NCBI Taxonomy" id="185950"/>
    <lineage>
        <taxon>Bacteria</taxon>
        <taxon>Pseudomonadati</taxon>
        <taxon>Pseudomonadota</taxon>
        <taxon>Alphaproteobacteria</taxon>
        <taxon>Sphingomonadales</taxon>
        <taxon>Sphingomonadaceae</taxon>
        <taxon>Sphingomonas</taxon>
    </lineage>
</organism>
<name>A0A2T5UAN9_9SPHN</name>
<gene>
    <name evidence="2" type="ORF">C8J25_10172</name>
</gene>
<dbReference type="EMBL" id="QAYE01000001">
    <property type="protein sequence ID" value="PTW48575.1"/>
    <property type="molecule type" value="Genomic_DNA"/>
</dbReference>
<evidence type="ECO:0008006" key="4">
    <source>
        <dbReference type="Google" id="ProtNLM"/>
    </source>
</evidence>
<dbReference type="CDD" id="cd15482">
    <property type="entry name" value="Sialidase_non-viral"/>
    <property type="match status" value="1"/>
</dbReference>
<dbReference type="InterPro" id="IPR052025">
    <property type="entry name" value="Xyloglucanase_GH74"/>
</dbReference>
<proteinExistence type="predicted"/>
<keyword evidence="1" id="KW-0472">Membrane</keyword>
<evidence type="ECO:0000256" key="1">
    <source>
        <dbReference type="SAM" id="Phobius"/>
    </source>
</evidence>
<dbReference type="SUPFAM" id="SSF110296">
    <property type="entry name" value="Oligoxyloglucan reducing end-specific cellobiohydrolase"/>
    <property type="match status" value="2"/>
</dbReference>
<dbReference type="OrthoDB" id="9764804at2"/>
<dbReference type="Proteomes" id="UP000244013">
    <property type="component" value="Unassembled WGS sequence"/>
</dbReference>
<feature type="transmembrane region" description="Helical" evidence="1">
    <location>
        <begin position="21"/>
        <end position="43"/>
    </location>
</feature>
<dbReference type="PANTHER" id="PTHR43739">
    <property type="entry name" value="XYLOGLUCANASE (EUROFUNG)"/>
    <property type="match status" value="1"/>
</dbReference>
<keyword evidence="1" id="KW-1133">Transmembrane helix</keyword>
<evidence type="ECO:0000313" key="2">
    <source>
        <dbReference type="EMBL" id="PTW48575.1"/>
    </source>
</evidence>
<accession>A0A2T5UAN9</accession>
<dbReference type="Gene3D" id="2.130.10.10">
    <property type="entry name" value="YVTN repeat-like/Quinoprotein amine dehydrogenase"/>
    <property type="match status" value="2"/>
</dbReference>